<evidence type="ECO:0000313" key="2">
    <source>
        <dbReference type="Proteomes" id="UP001148737"/>
    </source>
</evidence>
<gene>
    <name evidence="1" type="ORF">NLG97_g9518</name>
</gene>
<comment type="caution">
    <text evidence="1">The sequence shown here is derived from an EMBL/GenBank/DDBJ whole genome shotgun (WGS) entry which is preliminary data.</text>
</comment>
<name>A0ACC1QHT2_9HYPO</name>
<proteinExistence type="predicted"/>
<reference evidence="1" key="1">
    <citation type="submission" date="2022-07" db="EMBL/GenBank/DDBJ databases">
        <title>Genome Sequence of Lecanicillium saksenae.</title>
        <authorList>
            <person name="Buettner E."/>
        </authorList>
    </citation>
    <scope>NUCLEOTIDE SEQUENCE</scope>
    <source>
        <strain evidence="1">VT-O1</strain>
    </source>
</reference>
<dbReference type="EMBL" id="JANAKD010001995">
    <property type="protein sequence ID" value="KAJ3475273.1"/>
    <property type="molecule type" value="Genomic_DNA"/>
</dbReference>
<keyword evidence="2" id="KW-1185">Reference proteome</keyword>
<dbReference type="Proteomes" id="UP001148737">
    <property type="component" value="Unassembled WGS sequence"/>
</dbReference>
<organism evidence="1 2">
    <name type="scientific">Lecanicillium saksenae</name>
    <dbReference type="NCBI Taxonomy" id="468837"/>
    <lineage>
        <taxon>Eukaryota</taxon>
        <taxon>Fungi</taxon>
        <taxon>Dikarya</taxon>
        <taxon>Ascomycota</taxon>
        <taxon>Pezizomycotina</taxon>
        <taxon>Sordariomycetes</taxon>
        <taxon>Hypocreomycetidae</taxon>
        <taxon>Hypocreales</taxon>
        <taxon>Cordycipitaceae</taxon>
        <taxon>Lecanicillium</taxon>
    </lineage>
</organism>
<evidence type="ECO:0000313" key="1">
    <source>
        <dbReference type="EMBL" id="KAJ3475273.1"/>
    </source>
</evidence>
<sequence length="98" mass="11025">MGRGAYDTTGTPKPSRVTGPVDSRRAHPPTAEAPPAKSLQMRDRVFRAGGVEAVTLAAWSGGGMYYGYTFRYDIIRFCLRITFGTRFARWHLVLSWKR</sequence>
<accession>A0ACC1QHT2</accession>
<protein>
    <submittedName>
        <fullName evidence="1">Uncharacterized protein</fullName>
    </submittedName>
</protein>